<organism evidence="1 2">
    <name type="scientific">Lachnellula suecica</name>
    <dbReference type="NCBI Taxonomy" id="602035"/>
    <lineage>
        <taxon>Eukaryota</taxon>
        <taxon>Fungi</taxon>
        <taxon>Dikarya</taxon>
        <taxon>Ascomycota</taxon>
        <taxon>Pezizomycotina</taxon>
        <taxon>Leotiomycetes</taxon>
        <taxon>Helotiales</taxon>
        <taxon>Lachnaceae</taxon>
        <taxon>Lachnellula</taxon>
    </lineage>
</organism>
<accession>A0A8T9CAQ8</accession>
<comment type="caution">
    <text evidence="1">The sequence shown here is derived from an EMBL/GenBank/DDBJ whole genome shotgun (WGS) entry which is preliminary data.</text>
</comment>
<dbReference type="AlphaFoldDB" id="A0A8T9CAQ8"/>
<dbReference type="EMBL" id="QGMK01000356">
    <property type="protein sequence ID" value="TVY82202.1"/>
    <property type="molecule type" value="Genomic_DNA"/>
</dbReference>
<evidence type="ECO:0000313" key="1">
    <source>
        <dbReference type="EMBL" id="TVY82202.1"/>
    </source>
</evidence>
<feature type="non-terminal residue" evidence="1">
    <location>
        <position position="1"/>
    </location>
</feature>
<proteinExistence type="predicted"/>
<dbReference type="SUPFAM" id="SSF54909">
    <property type="entry name" value="Dimeric alpha+beta barrel"/>
    <property type="match status" value="1"/>
</dbReference>
<name>A0A8T9CAQ8_9HELO</name>
<reference evidence="1 2" key="1">
    <citation type="submission" date="2018-05" db="EMBL/GenBank/DDBJ databases">
        <title>Genome sequencing and assembly of the regulated plant pathogen Lachnellula willkommii and related sister species for the development of diagnostic species identification markers.</title>
        <authorList>
            <person name="Giroux E."/>
            <person name="Bilodeau G."/>
        </authorList>
    </citation>
    <scope>NUCLEOTIDE SEQUENCE [LARGE SCALE GENOMIC DNA]</scope>
    <source>
        <strain evidence="1 2">CBS 268.59</strain>
    </source>
</reference>
<dbReference type="OrthoDB" id="4126315at2759"/>
<keyword evidence="2" id="KW-1185">Reference proteome</keyword>
<evidence type="ECO:0008006" key="3">
    <source>
        <dbReference type="Google" id="ProtNLM"/>
    </source>
</evidence>
<dbReference type="InterPro" id="IPR011008">
    <property type="entry name" value="Dimeric_a/b-barrel"/>
</dbReference>
<dbReference type="Gene3D" id="3.30.70.100">
    <property type="match status" value="1"/>
</dbReference>
<protein>
    <recommendedName>
        <fullName evidence="3">ABM domain-containing protein</fullName>
    </recommendedName>
</protein>
<dbReference type="Proteomes" id="UP000469558">
    <property type="component" value="Unassembled WGS sequence"/>
</dbReference>
<gene>
    <name evidence="1" type="ORF">LSUE1_G007805</name>
</gene>
<sequence>MEPKSSETAQKQVTVFVTIQVAPENIESLKNIHRPIWKACSEEAECLFFDMFQDPEKPAGSGSWRFEEQITKSSYSPLWEKSKPLLIANSKYIRCPSHGMGRLTKISQFRSNTLSARGKGVSGTTSTLRG</sequence>
<evidence type="ECO:0000313" key="2">
    <source>
        <dbReference type="Proteomes" id="UP000469558"/>
    </source>
</evidence>